<dbReference type="Proteomes" id="UP001307849">
    <property type="component" value="Unassembled WGS sequence"/>
</dbReference>
<evidence type="ECO:0000256" key="1">
    <source>
        <dbReference type="SAM" id="Phobius"/>
    </source>
</evidence>
<name>A0AAN8RRT3_9PEZI</name>
<keyword evidence="1" id="KW-0472">Membrane</keyword>
<feature type="transmembrane region" description="Helical" evidence="1">
    <location>
        <begin position="226"/>
        <end position="247"/>
    </location>
</feature>
<keyword evidence="3" id="KW-1185">Reference proteome</keyword>
<comment type="caution">
    <text evidence="2">The sequence shown here is derived from an EMBL/GenBank/DDBJ whole genome shotgun (WGS) entry which is preliminary data.</text>
</comment>
<evidence type="ECO:0000313" key="3">
    <source>
        <dbReference type="Proteomes" id="UP001307849"/>
    </source>
</evidence>
<accession>A0AAN8RRT3</accession>
<reference evidence="2 3" key="1">
    <citation type="submission" date="2019-10" db="EMBL/GenBank/DDBJ databases">
        <authorList>
            <person name="Palmer J.M."/>
        </authorList>
    </citation>
    <scope>NUCLEOTIDE SEQUENCE [LARGE SCALE GENOMIC DNA]</scope>
    <source>
        <strain evidence="2 3">TWF506</strain>
    </source>
</reference>
<dbReference type="EMBL" id="JAVHJM010000001">
    <property type="protein sequence ID" value="KAK6521882.1"/>
    <property type="molecule type" value="Genomic_DNA"/>
</dbReference>
<gene>
    <name evidence="2" type="ORF">TWF506_002085</name>
</gene>
<dbReference type="AlphaFoldDB" id="A0AAN8RRT3"/>
<evidence type="ECO:0000313" key="2">
    <source>
        <dbReference type="EMBL" id="KAK6521882.1"/>
    </source>
</evidence>
<protein>
    <submittedName>
        <fullName evidence="2">Uncharacterized protein</fullName>
    </submittedName>
</protein>
<organism evidence="2 3">
    <name type="scientific">Arthrobotrys conoides</name>
    <dbReference type="NCBI Taxonomy" id="74498"/>
    <lineage>
        <taxon>Eukaryota</taxon>
        <taxon>Fungi</taxon>
        <taxon>Dikarya</taxon>
        <taxon>Ascomycota</taxon>
        <taxon>Pezizomycotina</taxon>
        <taxon>Orbiliomycetes</taxon>
        <taxon>Orbiliales</taxon>
        <taxon>Orbiliaceae</taxon>
        <taxon>Arthrobotrys</taxon>
    </lineage>
</organism>
<keyword evidence="1" id="KW-1133">Transmembrane helix</keyword>
<proteinExistence type="predicted"/>
<feature type="transmembrane region" description="Helical" evidence="1">
    <location>
        <begin position="193"/>
        <end position="214"/>
    </location>
</feature>
<keyword evidence="1" id="KW-0812">Transmembrane</keyword>
<sequence>MSSIGTPFVFSGGPIPVKGVAPPPAIAATAALPLPLPLPSAPKAIIDDTTSESDNDSIFSSKSDDTNITLEFYTIGMTLYYPIIPFIGQVQSRHELRLLASFYDIQVLCLFDPIMGWFFEDEHARLSHMCFHYREHGAGTQAIRFIHHPLLIIPRGPEARLIEQMMIDHGNVGFELRLVFPWYTQPRNVIKGVATILAISVLNDGLLCILTTALRKGPRSMITKTVLAWPLTALMLALACHLMARIYHGKHLVERQDEFVFCGIYCTCMG</sequence>